<name>A0A6M1T864_9BACT</name>
<sequence>MADSSVESLSSSARLGQARGLIKVDDSLYVADGQQNCIWAIDRQGKISRRIGRSGRGPGEFGDISGIMKNSDHIFTVDISNARIQMFDLNFNLQTIFNHVISGNPFTSGKMMSVTDSLLFLSEGINDFDQLITVYQAAPPFDSLTSFHPRLIPPGMQPAAYNYVSIETNSRGDIAVTYTGLPYIFLYDNDYELQHVVYVGLPKEDLPDNPPIKPVDKPARTVAEAIGVTHLIGKPLLKDDGSLYFSKGSKLYFIRHQGNNKYQAEWIKYYTYANPETHKEKSSGIMISNFIIDEKENTVYLGSFFEENIYRFGLSK</sequence>
<organism evidence="1 2">
    <name type="scientific">Fodinibius halophilus</name>
    <dbReference type="NCBI Taxonomy" id="1736908"/>
    <lineage>
        <taxon>Bacteria</taxon>
        <taxon>Pseudomonadati</taxon>
        <taxon>Balneolota</taxon>
        <taxon>Balneolia</taxon>
        <taxon>Balneolales</taxon>
        <taxon>Balneolaceae</taxon>
        <taxon>Fodinibius</taxon>
    </lineage>
</organism>
<dbReference type="Pfam" id="PF17170">
    <property type="entry name" value="DUF5128"/>
    <property type="match status" value="1"/>
</dbReference>
<dbReference type="Gene3D" id="2.120.10.30">
    <property type="entry name" value="TolB, C-terminal domain"/>
    <property type="match status" value="1"/>
</dbReference>
<proteinExistence type="predicted"/>
<dbReference type="Proteomes" id="UP000479132">
    <property type="component" value="Unassembled WGS sequence"/>
</dbReference>
<keyword evidence="2" id="KW-1185">Reference proteome</keyword>
<evidence type="ECO:0000313" key="2">
    <source>
        <dbReference type="Proteomes" id="UP000479132"/>
    </source>
</evidence>
<dbReference type="RefSeq" id="WP_205720287.1">
    <property type="nucleotide sequence ID" value="NZ_JAALLS010000053.1"/>
</dbReference>
<dbReference type="AlphaFoldDB" id="A0A6M1T864"/>
<protein>
    <submittedName>
        <fullName evidence="1">6-bladed beta-propeller</fullName>
    </submittedName>
</protein>
<gene>
    <name evidence="1" type="ORF">G3569_18085</name>
</gene>
<comment type="caution">
    <text evidence="1">The sequence shown here is derived from an EMBL/GenBank/DDBJ whole genome shotgun (WGS) entry which is preliminary data.</text>
</comment>
<accession>A0A6M1T864</accession>
<dbReference type="EMBL" id="JAALLS010000053">
    <property type="protein sequence ID" value="NGP90269.1"/>
    <property type="molecule type" value="Genomic_DNA"/>
</dbReference>
<dbReference type="InterPro" id="IPR011042">
    <property type="entry name" value="6-blade_b-propeller_TolB-like"/>
</dbReference>
<evidence type="ECO:0000313" key="1">
    <source>
        <dbReference type="EMBL" id="NGP90269.1"/>
    </source>
</evidence>
<reference evidence="1 2" key="1">
    <citation type="submission" date="2020-02" db="EMBL/GenBank/DDBJ databases">
        <title>Aliifodinibius halophilus 2W32, complete genome.</title>
        <authorList>
            <person name="Li Y."/>
            <person name="Wu S."/>
        </authorList>
    </citation>
    <scope>NUCLEOTIDE SEQUENCE [LARGE SCALE GENOMIC DNA]</scope>
    <source>
        <strain evidence="1 2">2W32</strain>
    </source>
</reference>
<dbReference type="SUPFAM" id="SSF63825">
    <property type="entry name" value="YWTD domain"/>
    <property type="match status" value="1"/>
</dbReference>